<dbReference type="RefSeq" id="XP_028476483.1">
    <property type="nucleotide sequence ID" value="XM_028623550.1"/>
</dbReference>
<name>A0A427XT96_9TREE</name>
<dbReference type="STRING" id="105984.A0A427XT96"/>
<evidence type="ECO:0000256" key="2">
    <source>
        <dbReference type="ARBA" id="ARBA00022801"/>
    </source>
</evidence>
<dbReference type="InterPro" id="IPR006683">
    <property type="entry name" value="Thioestr_dom"/>
</dbReference>
<keyword evidence="5" id="KW-1185">Reference proteome</keyword>
<dbReference type="PANTHER" id="PTHR21660:SF1">
    <property type="entry name" value="ACYL-COENZYME A THIOESTERASE 13"/>
    <property type="match status" value="1"/>
</dbReference>
<evidence type="ECO:0000313" key="5">
    <source>
        <dbReference type="Proteomes" id="UP000279236"/>
    </source>
</evidence>
<dbReference type="InterPro" id="IPR003736">
    <property type="entry name" value="PAAI_dom"/>
</dbReference>
<evidence type="ECO:0000313" key="4">
    <source>
        <dbReference type="EMBL" id="RSH82028.1"/>
    </source>
</evidence>
<protein>
    <recommendedName>
        <fullName evidence="3">Thioesterase domain-containing protein</fullName>
    </recommendedName>
</protein>
<dbReference type="Pfam" id="PF03061">
    <property type="entry name" value="4HBT"/>
    <property type="match status" value="1"/>
</dbReference>
<evidence type="ECO:0000259" key="3">
    <source>
        <dbReference type="Pfam" id="PF03061"/>
    </source>
</evidence>
<dbReference type="GO" id="GO:0047617">
    <property type="term" value="F:fatty acyl-CoA hydrolase activity"/>
    <property type="evidence" value="ECO:0007669"/>
    <property type="project" value="InterPro"/>
</dbReference>
<proteinExistence type="inferred from homology"/>
<gene>
    <name evidence="4" type="ORF">EHS24_008232</name>
</gene>
<accession>A0A427XT96</accession>
<dbReference type="Gene3D" id="3.10.129.10">
    <property type="entry name" value="Hotdog Thioesterase"/>
    <property type="match status" value="1"/>
</dbReference>
<dbReference type="InterPro" id="IPR039298">
    <property type="entry name" value="ACOT13"/>
</dbReference>
<comment type="caution">
    <text evidence="4">The sequence shown here is derived from an EMBL/GenBank/DDBJ whole genome shotgun (WGS) entry which is preliminary data.</text>
</comment>
<dbReference type="NCBIfam" id="TIGR00369">
    <property type="entry name" value="unchar_dom_1"/>
    <property type="match status" value="1"/>
</dbReference>
<dbReference type="Proteomes" id="UP000279236">
    <property type="component" value="Unassembled WGS sequence"/>
</dbReference>
<organism evidence="4 5">
    <name type="scientific">Apiotrichum porosum</name>
    <dbReference type="NCBI Taxonomy" id="105984"/>
    <lineage>
        <taxon>Eukaryota</taxon>
        <taxon>Fungi</taxon>
        <taxon>Dikarya</taxon>
        <taxon>Basidiomycota</taxon>
        <taxon>Agaricomycotina</taxon>
        <taxon>Tremellomycetes</taxon>
        <taxon>Trichosporonales</taxon>
        <taxon>Trichosporonaceae</taxon>
        <taxon>Apiotrichum</taxon>
    </lineage>
</organism>
<dbReference type="EMBL" id="RSCE01000006">
    <property type="protein sequence ID" value="RSH82028.1"/>
    <property type="molecule type" value="Genomic_DNA"/>
</dbReference>
<dbReference type="CDD" id="cd03443">
    <property type="entry name" value="PaaI_thioesterase"/>
    <property type="match status" value="1"/>
</dbReference>
<evidence type="ECO:0000256" key="1">
    <source>
        <dbReference type="ARBA" id="ARBA00008324"/>
    </source>
</evidence>
<dbReference type="PANTHER" id="PTHR21660">
    <property type="entry name" value="THIOESTERASE SUPERFAMILY MEMBER-RELATED"/>
    <property type="match status" value="1"/>
</dbReference>
<reference evidence="4 5" key="1">
    <citation type="submission" date="2018-11" db="EMBL/GenBank/DDBJ databases">
        <title>Genome sequence of Apiotrichum porosum DSM 27194.</title>
        <authorList>
            <person name="Aliyu H."/>
            <person name="Gorte O."/>
            <person name="Ochsenreither K."/>
        </authorList>
    </citation>
    <scope>NUCLEOTIDE SEQUENCE [LARGE SCALE GENOMIC DNA]</scope>
    <source>
        <strain evidence="4 5">DSM 27194</strain>
    </source>
</reference>
<dbReference type="GeneID" id="39592775"/>
<comment type="similarity">
    <text evidence="1">Belongs to the thioesterase PaaI family.</text>
</comment>
<dbReference type="SUPFAM" id="SSF54637">
    <property type="entry name" value="Thioesterase/thiol ester dehydrase-isomerase"/>
    <property type="match status" value="1"/>
</dbReference>
<feature type="domain" description="Thioesterase" evidence="3">
    <location>
        <begin position="59"/>
        <end position="131"/>
    </location>
</feature>
<dbReference type="AlphaFoldDB" id="A0A427XT96"/>
<dbReference type="InterPro" id="IPR029069">
    <property type="entry name" value="HotDog_dom_sf"/>
</dbReference>
<sequence length="176" mass="19551">MSVSPCLQHVRDFWAESLRDKGRGVQADYQFREMTIEEATPGRMVARLPLQHYHLNGLGSVHGGIIMTLTDIVSWVGLQTEGLPMIPTVSANMSAEFVRPAGGAGDVLWIVANKIQRGRKLAFSRIEFYLNDLDSRVCAYGNHTQVVTREVTLTHRFSEDGQSLIPVEKTAAKAKL</sequence>
<dbReference type="OrthoDB" id="46529at2759"/>
<keyword evidence="2" id="KW-0378">Hydrolase</keyword>